<dbReference type="InterPro" id="IPR029045">
    <property type="entry name" value="ClpP/crotonase-like_dom_sf"/>
</dbReference>
<dbReference type="PANTHER" id="PTHR11941:SF54">
    <property type="entry name" value="ENOYL-COA HYDRATASE, MITOCHONDRIAL"/>
    <property type="match status" value="1"/>
</dbReference>
<dbReference type="InterPro" id="IPR014748">
    <property type="entry name" value="Enoyl-CoA_hydra_C"/>
</dbReference>
<dbReference type="CDD" id="cd06558">
    <property type="entry name" value="crotonase-like"/>
    <property type="match status" value="1"/>
</dbReference>
<evidence type="ECO:0000313" key="4">
    <source>
        <dbReference type="EMBL" id="MDQ0338893.1"/>
    </source>
</evidence>
<organism evidence="4 5">
    <name type="scientific">Caldalkalibacillus uzonensis</name>
    <dbReference type="NCBI Taxonomy" id="353224"/>
    <lineage>
        <taxon>Bacteria</taxon>
        <taxon>Bacillati</taxon>
        <taxon>Bacillota</taxon>
        <taxon>Bacilli</taxon>
        <taxon>Bacillales</taxon>
        <taxon>Bacillaceae</taxon>
        <taxon>Caldalkalibacillus</taxon>
    </lineage>
</organism>
<reference evidence="4 5" key="1">
    <citation type="submission" date="2023-07" db="EMBL/GenBank/DDBJ databases">
        <title>Genomic Encyclopedia of Type Strains, Phase IV (KMG-IV): sequencing the most valuable type-strain genomes for metagenomic binning, comparative biology and taxonomic classification.</title>
        <authorList>
            <person name="Goeker M."/>
        </authorList>
    </citation>
    <scope>NUCLEOTIDE SEQUENCE [LARGE SCALE GENOMIC DNA]</scope>
    <source>
        <strain evidence="4 5">DSM 17740</strain>
    </source>
</reference>
<protein>
    <submittedName>
        <fullName evidence="4">Enoyl-CoA hydratase/carnithine racemase</fullName>
    </submittedName>
</protein>
<dbReference type="PROSITE" id="PS00166">
    <property type="entry name" value="ENOYL_COA_HYDRATASE"/>
    <property type="match status" value="1"/>
</dbReference>
<keyword evidence="5" id="KW-1185">Reference proteome</keyword>
<evidence type="ECO:0000256" key="1">
    <source>
        <dbReference type="ARBA" id="ARBA00005254"/>
    </source>
</evidence>
<name>A0ABU0CR42_9BACI</name>
<dbReference type="Gene3D" id="3.90.226.10">
    <property type="entry name" value="2-enoyl-CoA Hydratase, Chain A, domain 1"/>
    <property type="match status" value="1"/>
</dbReference>
<dbReference type="SUPFAM" id="SSF52096">
    <property type="entry name" value="ClpP/crotonase"/>
    <property type="match status" value="1"/>
</dbReference>
<dbReference type="EMBL" id="JAUSUQ010000005">
    <property type="protein sequence ID" value="MDQ0338893.1"/>
    <property type="molecule type" value="Genomic_DNA"/>
</dbReference>
<dbReference type="PANTHER" id="PTHR11941">
    <property type="entry name" value="ENOYL-COA HYDRATASE-RELATED"/>
    <property type="match status" value="1"/>
</dbReference>
<proteinExistence type="inferred from homology"/>
<evidence type="ECO:0000313" key="5">
    <source>
        <dbReference type="Proteomes" id="UP001232445"/>
    </source>
</evidence>
<gene>
    <name evidence="4" type="ORF">J2S00_001679</name>
</gene>
<keyword evidence="2" id="KW-0456">Lyase</keyword>
<comment type="caution">
    <text evidence="4">The sequence shown here is derived from an EMBL/GenBank/DDBJ whole genome shotgun (WGS) entry which is preliminary data.</text>
</comment>
<accession>A0ABU0CR42</accession>
<dbReference type="Pfam" id="PF00378">
    <property type="entry name" value="ECH_1"/>
    <property type="match status" value="1"/>
</dbReference>
<dbReference type="Proteomes" id="UP001232445">
    <property type="component" value="Unassembled WGS sequence"/>
</dbReference>
<evidence type="ECO:0000256" key="3">
    <source>
        <dbReference type="RuleBase" id="RU003707"/>
    </source>
</evidence>
<dbReference type="InterPro" id="IPR001753">
    <property type="entry name" value="Enoyl-CoA_hydra/iso"/>
</dbReference>
<dbReference type="InterPro" id="IPR018376">
    <property type="entry name" value="Enoyl-CoA_hyd/isom_CS"/>
</dbReference>
<evidence type="ECO:0000256" key="2">
    <source>
        <dbReference type="ARBA" id="ARBA00023239"/>
    </source>
</evidence>
<dbReference type="Gene3D" id="1.10.12.10">
    <property type="entry name" value="Lyase 2-enoyl-coa Hydratase, Chain A, domain 2"/>
    <property type="match status" value="1"/>
</dbReference>
<comment type="similarity">
    <text evidence="1 3">Belongs to the enoyl-CoA hydratase/isomerase family.</text>
</comment>
<sequence>MMTKVRFENENGVVIITIDSPPVNVLDKEVLAELSAVIDQINDETDVVIIQGAGEKAFVAGADIKEFPELNQETGKALCLEGQAIFQKLEDLPQPVIAAIDGYALGGGLELALACDFRIATERSKFGLPEVSLGIIPGYGGTQRLPRLIGEGKAKQMIFSGEIFSAEEAYRIGIIEEITPNSALEGAQRWAEIIRKRGQLAVQKAKQAINEGRELSLNGALALEASLFGQICETKDKNEGVAAFIERREPNFQKK</sequence>